<reference evidence="2 3" key="1">
    <citation type="journal article" date="2008" name="Int. J. Syst. Evol. Microbiol.">
        <title>Tessaracoccus flavescens sp. nov., isolated from marine sediment.</title>
        <authorList>
            <person name="Lee D.W."/>
            <person name="Lee S.D."/>
        </authorList>
    </citation>
    <scope>NUCLEOTIDE SEQUENCE [LARGE SCALE GENOMIC DNA]</scope>
    <source>
        <strain evidence="2 3">SST-39T</strain>
    </source>
</reference>
<dbReference type="AlphaFoldDB" id="A0A1Q2CZF7"/>
<dbReference type="Proteomes" id="UP000188235">
    <property type="component" value="Chromosome"/>
</dbReference>
<evidence type="ECO:0000313" key="2">
    <source>
        <dbReference type="EMBL" id="AQP51536.1"/>
    </source>
</evidence>
<protein>
    <submittedName>
        <fullName evidence="2">Uncharacterized protein</fullName>
    </submittedName>
</protein>
<dbReference type="STRING" id="399497.BW733_12660"/>
<dbReference type="RefSeq" id="WP_077350936.1">
    <property type="nucleotide sequence ID" value="NZ_CP019607.1"/>
</dbReference>
<dbReference type="OrthoDB" id="3734334at2"/>
<name>A0A1Q2CZF7_9ACTN</name>
<evidence type="ECO:0000256" key="1">
    <source>
        <dbReference type="SAM" id="MobiDB-lite"/>
    </source>
</evidence>
<organism evidence="2 3">
    <name type="scientific">Tessaracoccus flavescens</name>
    <dbReference type="NCBI Taxonomy" id="399497"/>
    <lineage>
        <taxon>Bacteria</taxon>
        <taxon>Bacillati</taxon>
        <taxon>Actinomycetota</taxon>
        <taxon>Actinomycetes</taxon>
        <taxon>Propionibacteriales</taxon>
        <taxon>Propionibacteriaceae</taxon>
        <taxon>Tessaracoccus</taxon>
    </lineage>
</organism>
<accession>A0A1Q2CZF7</accession>
<sequence>MAETRKFDPTDATNDVQKQVREALGETVRPVDPGSRREAADSPDTPAEVPGAAVVDFDASSFLYYEPDGS</sequence>
<dbReference type="EMBL" id="CP019607">
    <property type="protein sequence ID" value="AQP51536.1"/>
    <property type="molecule type" value="Genomic_DNA"/>
</dbReference>
<evidence type="ECO:0000313" key="3">
    <source>
        <dbReference type="Proteomes" id="UP000188235"/>
    </source>
</evidence>
<keyword evidence="3" id="KW-1185">Reference proteome</keyword>
<gene>
    <name evidence="2" type="ORF">BW733_12660</name>
</gene>
<feature type="region of interest" description="Disordered" evidence="1">
    <location>
        <begin position="22"/>
        <end position="53"/>
    </location>
</feature>
<proteinExistence type="predicted"/>
<dbReference type="KEGG" id="tfa:BW733_12660"/>